<dbReference type="Proteomes" id="UP000008210">
    <property type="component" value="Chromosome 2"/>
</dbReference>
<keyword evidence="1 9" id="KW-0963">Cytoplasm</keyword>
<evidence type="ECO:0000256" key="2">
    <source>
        <dbReference type="ARBA" id="ARBA00022795"/>
    </source>
</evidence>
<feature type="compositionally biased region" description="Basic and acidic residues" evidence="10">
    <location>
        <begin position="1"/>
        <end position="13"/>
    </location>
</feature>
<dbReference type="GO" id="GO:0003677">
    <property type="term" value="F:DNA binding"/>
    <property type="evidence" value="ECO:0007669"/>
    <property type="project" value="UniProtKB-UniRule"/>
</dbReference>
<gene>
    <name evidence="9" type="primary">flhD</name>
    <name evidence="11" type="synonym">flhD2</name>
    <name evidence="11" type="ordered locus">H16_B1539</name>
</gene>
<dbReference type="STRING" id="381666.H16_B1539"/>
<keyword evidence="11" id="KW-0969">Cilium</keyword>
<dbReference type="SUPFAM" id="SSF63592">
    <property type="entry name" value="Flagellar transcriptional activator FlhD"/>
    <property type="match status" value="1"/>
</dbReference>
<protein>
    <recommendedName>
        <fullName evidence="9">Flagellar transcriptional regulator FlhD</fullName>
    </recommendedName>
</protein>
<comment type="similarity">
    <text evidence="9">Belongs to the FlhD family.</text>
</comment>
<evidence type="ECO:0000256" key="8">
    <source>
        <dbReference type="ARBA" id="ARBA00025431"/>
    </source>
</evidence>
<name>Q0K0Z8_CUPNH</name>
<keyword evidence="11" id="KW-0282">Flagellum</keyword>
<keyword evidence="4 9" id="KW-0238">DNA-binding</keyword>
<evidence type="ECO:0000256" key="9">
    <source>
        <dbReference type="HAMAP-Rule" id="MF_00725"/>
    </source>
</evidence>
<accession>Q0K0Z8</accession>
<evidence type="ECO:0000256" key="3">
    <source>
        <dbReference type="ARBA" id="ARBA00023015"/>
    </source>
</evidence>
<comment type="domain">
    <text evidence="9">The C-terminal region contains a putative helix-turn-helix (HTH) motif, suggesting that this region may bind DNA.</text>
</comment>
<feature type="disulfide bond" description="Interchain" evidence="9">
    <location>
        <position position="91"/>
    </location>
</feature>
<evidence type="ECO:0000256" key="7">
    <source>
        <dbReference type="ARBA" id="ARBA00023163"/>
    </source>
</evidence>
<evidence type="ECO:0000256" key="5">
    <source>
        <dbReference type="ARBA" id="ARBA00023157"/>
    </source>
</evidence>
<evidence type="ECO:0000256" key="10">
    <source>
        <dbReference type="SAM" id="MobiDB-lite"/>
    </source>
</evidence>
<keyword evidence="11" id="KW-0966">Cell projection</keyword>
<dbReference type="InterPro" id="IPR023559">
    <property type="entry name" value="Flagellar_FlhD"/>
</dbReference>
<evidence type="ECO:0000256" key="6">
    <source>
        <dbReference type="ARBA" id="ARBA00023159"/>
    </source>
</evidence>
<organism evidence="11 12">
    <name type="scientific">Cupriavidus necator (strain ATCC 17699 / DSM 428 / KCTC 22496 / NCIMB 10442 / H16 / Stanier 337)</name>
    <name type="common">Ralstonia eutropha</name>
    <dbReference type="NCBI Taxonomy" id="381666"/>
    <lineage>
        <taxon>Bacteria</taxon>
        <taxon>Pseudomonadati</taxon>
        <taxon>Pseudomonadota</taxon>
        <taxon>Betaproteobacteria</taxon>
        <taxon>Burkholderiales</taxon>
        <taxon>Burkholderiaceae</taxon>
        <taxon>Cupriavidus</taxon>
    </lineage>
</organism>
<feature type="compositionally biased region" description="Low complexity" evidence="10">
    <location>
        <begin position="14"/>
        <end position="23"/>
    </location>
</feature>
<dbReference type="eggNOG" id="ENOG5034AT7">
    <property type="taxonomic scope" value="Bacteria"/>
</dbReference>
<dbReference type="EMBL" id="AM260480">
    <property type="protein sequence ID" value="CAJ96326.1"/>
    <property type="molecule type" value="Genomic_DNA"/>
</dbReference>
<dbReference type="HAMAP" id="MF_00725">
    <property type="entry name" value="FlhD"/>
    <property type="match status" value="1"/>
</dbReference>
<dbReference type="GO" id="GO:0005737">
    <property type="term" value="C:cytoplasm"/>
    <property type="evidence" value="ECO:0007669"/>
    <property type="project" value="UniProtKB-SubCell"/>
</dbReference>
<dbReference type="InterPro" id="IPR036194">
    <property type="entry name" value="FlhD_sf"/>
</dbReference>
<comment type="subunit">
    <text evidence="9">Homodimer; disulfide-linked. Forms a heterohexamer composed of two FlhC and four FlhD subunits. Each FlhC binds a FlhD dimer, forming a heterotrimer, and a hexamer assembles by dimerization of two heterotrimers.</text>
</comment>
<proteinExistence type="inferred from homology"/>
<keyword evidence="6 9" id="KW-0010">Activator</keyword>
<evidence type="ECO:0000313" key="11">
    <source>
        <dbReference type="EMBL" id="CAJ96326.1"/>
    </source>
</evidence>
<evidence type="ECO:0000313" key="12">
    <source>
        <dbReference type="Proteomes" id="UP000008210"/>
    </source>
</evidence>
<comment type="subcellular location">
    <subcellularLocation>
        <location evidence="9">Cytoplasm</location>
    </subcellularLocation>
</comment>
<keyword evidence="5 9" id="KW-1015">Disulfide bond</keyword>
<dbReference type="HOGENOM" id="CLU_144160_1_0_4"/>
<feature type="region of interest" description="Disordered" evidence="10">
    <location>
        <begin position="1"/>
        <end position="25"/>
    </location>
</feature>
<dbReference type="AlphaFoldDB" id="Q0K0Z8"/>
<keyword evidence="3 9" id="KW-0805">Transcription regulation</keyword>
<dbReference type="KEGG" id="reh:H16_B1539"/>
<dbReference type="Pfam" id="PF05247">
    <property type="entry name" value="FlhD"/>
    <property type="match status" value="1"/>
</dbReference>
<sequence length="127" mass="13977">MTKPGQREDRMEHATPAGTAAEETASDLVGESLREITDLNLSYLLLVQRLMRENEPEALFRLGIERKVGRVLAALTPQQMVALARSNLVLCRFRLEDSMLVAALTGAEPLHALQNMHAAIVMAAQRG</sequence>
<keyword evidence="2 9" id="KW-1005">Bacterial flagellum biogenesis</keyword>
<evidence type="ECO:0000256" key="1">
    <source>
        <dbReference type="ARBA" id="ARBA00022490"/>
    </source>
</evidence>
<dbReference type="NCBIfam" id="NF002783">
    <property type="entry name" value="PRK02909.1-1"/>
    <property type="match status" value="1"/>
</dbReference>
<reference evidence="11 12" key="1">
    <citation type="journal article" date="2006" name="Nat. Biotechnol.">
        <title>Genome sequence of the bioplastic-producing 'Knallgas' bacterium Ralstonia eutropha H16.</title>
        <authorList>
            <person name="Pohlmann A."/>
            <person name="Fricke W.F."/>
            <person name="Reinecke F."/>
            <person name="Kusian B."/>
            <person name="Liesegang H."/>
            <person name="Cramm R."/>
            <person name="Eitinger T."/>
            <person name="Ewering C."/>
            <person name="Potter M."/>
            <person name="Schwartz E."/>
            <person name="Strittmatter A."/>
            <person name="Voss I."/>
            <person name="Gottschalk G."/>
            <person name="Steinbuechel A."/>
            <person name="Friedrich B."/>
            <person name="Bowien B."/>
        </authorList>
    </citation>
    <scope>NUCLEOTIDE SEQUENCE [LARGE SCALE GENOMIC DNA]</scope>
    <source>
        <strain evidence="12">ATCC 17699 / DSM 428 / KCTC 22496 / NCIMB 10442 / H16 / Stanier 337</strain>
    </source>
</reference>
<keyword evidence="12" id="KW-1185">Reference proteome</keyword>
<keyword evidence="7 9" id="KW-0804">Transcription</keyword>
<dbReference type="GO" id="GO:0044780">
    <property type="term" value="P:bacterial-type flagellum assembly"/>
    <property type="evidence" value="ECO:0007669"/>
    <property type="project" value="InterPro"/>
</dbReference>
<dbReference type="GO" id="GO:0045893">
    <property type="term" value="P:positive regulation of DNA-templated transcription"/>
    <property type="evidence" value="ECO:0007669"/>
    <property type="project" value="InterPro"/>
</dbReference>
<comment type="function">
    <text evidence="8 9">Functions in complex with FlhC as a master transcriptional regulator that regulates transcription of several flagellar and non-flagellar operons by binding to their promoter region. Activates expression of class 2 flagellar genes, including fliA, which is a flagellum-specific sigma factor that turns on the class 3 genes. Also regulates genes whose products function in a variety of physiological pathways.</text>
</comment>
<dbReference type="GO" id="GO:1902208">
    <property type="term" value="P:regulation of bacterial-type flagellum assembly"/>
    <property type="evidence" value="ECO:0007669"/>
    <property type="project" value="UniProtKB-UniRule"/>
</dbReference>
<dbReference type="Gene3D" id="1.10.4000.10">
    <property type="entry name" value="Flagellar transcriptional activator FlhD"/>
    <property type="match status" value="1"/>
</dbReference>
<evidence type="ECO:0000256" key="4">
    <source>
        <dbReference type="ARBA" id="ARBA00023125"/>
    </source>
</evidence>